<dbReference type="OrthoDB" id="2351239at2"/>
<dbReference type="Pfam" id="PF07070">
    <property type="entry name" value="Spo0M"/>
    <property type="match status" value="1"/>
</dbReference>
<dbReference type="InterPro" id="IPR009776">
    <property type="entry name" value="Spore_0_M"/>
</dbReference>
<sequence length="264" mass="29549">MSFFKNILSKVGIGSATVETELFNNVFVPGQPVEGVVNITGGKVTQDIDTVYIKIKSTYEDEVEIGEDDEETEVDVTRTAEIMRLQISEPFTLNPEESVSFDLNFTLPWDTPATAGKTVTWVETGLDIKMAIDPGDKDYLNVTPHPLAERVLDAAMELGFEISEVVCEPAPAAMDMRVPFVQEFELKPVKGSFKNRLDEIELVFKPFEDSIQIFMEVDRKAKGVFGHLSEMMGTDETMVNFLVQKKDLPDLTGKMNDIIEEYCA</sequence>
<evidence type="ECO:0000313" key="2">
    <source>
        <dbReference type="Proteomes" id="UP000192418"/>
    </source>
</evidence>
<organism evidence="1 2">
    <name type="scientific">Desulfocicer vacuolatum DSM 3385</name>
    <dbReference type="NCBI Taxonomy" id="1121400"/>
    <lineage>
        <taxon>Bacteria</taxon>
        <taxon>Pseudomonadati</taxon>
        <taxon>Thermodesulfobacteriota</taxon>
        <taxon>Desulfobacteria</taxon>
        <taxon>Desulfobacterales</taxon>
        <taxon>Desulfobacteraceae</taxon>
        <taxon>Desulfocicer</taxon>
    </lineage>
</organism>
<protein>
    <submittedName>
        <fullName evidence="1">Sporulation-control protein</fullName>
    </submittedName>
</protein>
<dbReference type="PANTHER" id="PTHR40053:SF1">
    <property type="entry name" value="SPORULATION-CONTROL PROTEIN SPO0M"/>
    <property type="match status" value="1"/>
</dbReference>
<dbReference type="STRING" id="1121400.SAMN02746065_12045"/>
<dbReference type="RefSeq" id="WP_084070919.1">
    <property type="nucleotide sequence ID" value="NZ_FWXY01000020.1"/>
</dbReference>
<dbReference type="AlphaFoldDB" id="A0A1W2DT42"/>
<reference evidence="1 2" key="1">
    <citation type="submission" date="2017-04" db="EMBL/GenBank/DDBJ databases">
        <authorList>
            <person name="Afonso C.L."/>
            <person name="Miller P.J."/>
            <person name="Scott M.A."/>
            <person name="Spackman E."/>
            <person name="Goraichik I."/>
            <person name="Dimitrov K.M."/>
            <person name="Suarez D.L."/>
            <person name="Swayne D.E."/>
        </authorList>
    </citation>
    <scope>NUCLEOTIDE SEQUENCE [LARGE SCALE GENOMIC DNA]</scope>
    <source>
        <strain evidence="1 2">DSM 3385</strain>
    </source>
</reference>
<keyword evidence="2" id="KW-1185">Reference proteome</keyword>
<proteinExistence type="predicted"/>
<accession>A0A1W2DT42</accession>
<gene>
    <name evidence="1" type="ORF">SAMN02746065_12045</name>
</gene>
<evidence type="ECO:0000313" key="1">
    <source>
        <dbReference type="EMBL" id="SMD00640.1"/>
    </source>
</evidence>
<name>A0A1W2DT42_9BACT</name>
<dbReference type="EMBL" id="FWXY01000020">
    <property type="protein sequence ID" value="SMD00640.1"/>
    <property type="molecule type" value="Genomic_DNA"/>
</dbReference>
<dbReference type="Proteomes" id="UP000192418">
    <property type="component" value="Unassembled WGS sequence"/>
</dbReference>
<dbReference type="PANTHER" id="PTHR40053">
    <property type="entry name" value="SPORULATION-CONTROL PROTEIN SPO0M"/>
    <property type="match status" value="1"/>
</dbReference>